<dbReference type="SUPFAM" id="SSF54857">
    <property type="entry name" value="DNA damage-inducible protein DinI"/>
    <property type="match status" value="1"/>
</dbReference>
<dbReference type="InterPro" id="IPR010391">
    <property type="entry name" value="DNA_damage-inducible_DinI-like"/>
</dbReference>
<dbReference type="Pfam" id="PF06183">
    <property type="entry name" value="DinI"/>
    <property type="match status" value="1"/>
</dbReference>
<dbReference type="PANTHER" id="PTHR36572:SF2">
    <property type="entry name" value="DNA DAMAGE-INDUCIBLE PROTEIN I"/>
    <property type="match status" value="1"/>
</dbReference>
<dbReference type="Proteomes" id="UP000240908">
    <property type="component" value="Chromosome"/>
</dbReference>
<organism evidence="1 2">
    <name type="scientific">Yersinia massiliensis</name>
    <dbReference type="NCBI Taxonomy" id="419257"/>
    <lineage>
        <taxon>Bacteria</taxon>
        <taxon>Pseudomonadati</taxon>
        <taxon>Pseudomonadota</taxon>
        <taxon>Gammaproteobacteria</taxon>
        <taxon>Enterobacterales</taxon>
        <taxon>Yersiniaceae</taxon>
        <taxon>Yersinia</taxon>
    </lineage>
</organism>
<dbReference type="EMBL" id="CP028487">
    <property type="protein sequence ID" value="AVX38859.1"/>
    <property type="molecule type" value="Genomic_DNA"/>
</dbReference>
<reference evidence="2" key="1">
    <citation type="journal article" date="2018" name="Genome Announc.">
        <title>First complete genome sequence of Yersinia massiliensis.</title>
        <authorList>
            <person name="Thomas M.C."/>
            <person name="Arling V."/>
            <person name="Goji N."/>
            <person name="Janzen T.W."/>
            <person name="Duceppe M.-O."/>
            <person name="Mathews A."/>
            <person name="Carrillo C."/>
            <person name="Amoako K."/>
        </authorList>
    </citation>
    <scope>NUCLEOTIDE SEQUENCE [LARGE SCALE GENOMIC DNA]</scope>
    <source>
        <strain evidence="2">GTA</strain>
    </source>
</reference>
<protein>
    <submittedName>
        <fullName evidence="1">DinI family protein</fullName>
    </submittedName>
</protein>
<proteinExistence type="predicted"/>
<sequence length="110" mass="12465">MGCRGSKVQILSCRPNILKKTNPLGLVFLFVGLVVGKIRENPREKLRQYLAALAIEFNDHVKRRYPDAEATIRLASMDGLSVLGGLPHDKEVIQEILKETWESADDWFQT</sequence>
<gene>
    <name evidence="1" type="ORF">DA391_14945</name>
</gene>
<dbReference type="PANTHER" id="PTHR36572">
    <property type="entry name" value="DNA DAMAGE-INDUCIBLE PROTEIN I-RELATED"/>
    <property type="match status" value="1"/>
</dbReference>
<keyword evidence="2" id="KW-1185">Reference proteome</keyword>
<dbReference type="Gene3D" id="3.30.910.10">
    <property type="entry name" value="DinI-like"/>
    <property type="match status" value="1"/>
</dbReference>
<name>A0ABM6UVV9_9GAMM</name>
<dbReference type="InterPro" id="IPR036687">
    <property type="entry name" value="DinI-like_sf"/>
</dbReference>
<evidence type="ECO:0000313" key="1">
    <source>
        <dbReference type="EMBL" id="AVX38859.1"/>
    </source>
</evidence>
<evidence type="ECO:0000313" key="2">
    <source>
        <dbReference type="Proteomes" id="UP000240908"/>
    </source>
</evidence>
<accession>A0ABM6UVV9</accession>